<reference evidence="1" key="3">
    <citation type="submission" date="2023-12" db="EMBL/GenBank/DDBJ databases">
        <authorList>
            <person name="Sun Q."/>
            <person name="Inoue M."/>
        </authorList>
    </citation>
    <scope>NUCLEOTIDE SEQUENCE</scope>
    <source>
        <strain evidence="1">JCM 17810</strain>
    </source>
</reference>
<dbReference type="Proteomes" id="UP001500622">
    <property type="component" value="Unassembled WGS sequence"/>
</dbReference>
<sequence>MDDYLASVPGPVVGQFEELAVAEPTGTPDGTTAEVTLVARSRPPLVPWALVPWSDGITLRVTAGARAD</sequence>
<accession>A0ABP8KUF6</accession>
<reference evidence="3" key="2">
    <citation type="journal article" date="2019" name="Int. J. Syst. Evol. Microbiol.">
        <title>The Global Catalogue of Microorganisms (GCM) 10K type strain sequencing project: providing services to taxonomists for standard genome sequencing and annotation.</title>
        <authorList>
            <consortium name="The Broad Institute Genomics Platform"/>
            <consortium name="The Broad Institute Genome Sequencing Center for Infectious Disease"/>
            <person name="Wu L."/>
            <person name="Ma J."/>
        </authorList>
    </citation>
    <scope>NUCLEOTIDE SEQUENCE [LARGE SCALE GENOMIC DNA]</scope>
    <source>
        <strain evidence="3">JCM 17810</strain>
    </source>
</reference>
<evidence type="ECO:0000313" key="2">
    <source>
        <dbReference type="EMBL" id="GAA4420545.1"/>
    </source>
</evidence>
<organism evidence="1 3">
    <name type="scientific">Georgenia halophila</name>
    <dbReference type="NCBI Taxonomy" id="620889"/>
    <lineage>
        <taxon>Bacteria</taxon>
        <taxon>Bacillati</taxon>
        <taxon>Actinomycetota</taxon>
        <taxon>Actinomycetes</taxon>
        <taxon>Micrococcales</taxon>
        <taxon>Bogoriellaceae</taxon>
        <taxon>Georgenia</taxon>
    </lineage>
</organism>
<reference evidence="1" key="1">
    <citation type="journal article" date="2014" name="Int. J. Syst. Evol. Microbiol.">
        <title>Complete genome of a new Firmicutes species belonging to the dominant human colonic microbiota ('Ruminococcus bicirculans') reveals two chromosomes and a selective capacity to utilize plant glucans.</title>
        <authorList>
            <consortium name="NISC Comparative Sequencing Program"/>
            <person name="Wegmann U."/>
            <person name="Louis P."/>
            <person name="Goesmann A."/>
            <person name="Henrissat B."/>
            <person name="Duncan S.H."/>
            <person name="Flint H.J."/>
        </authorList>
    </citation>
    <scope>NUCLEOTIDE SEQUENCE</scope>
    <source>
        <strain evidence="1">JCM 17810</strain>
    </source>
</reference>
<name>A0ABP8KUF6_9MICO</name>
<keyword evidence="3" id="KW-1185">Reference proteome</keyword>
<proteinExistence type="predicted"/>
<dbReference type="EMBL" id="BAABGN010000004">
    <property type="protein sequence ID" value="GAA4420545.1"/>
    <property type="molecule type" value="Genomic_DNA"/>
</dbReference>
<gene>
    <name evidence="1" type="ORF">GCM10023169_04930</name>
    <name evidence="2" type="ORF">GCM10023169_12540</name>
</gene>
<evidence type="ECO:0000313" key="1">
    <source>
        <dbReference type="EMBL" id="GAA4416971.1"/>
    </source>
</evidence>
<dbReference type="EMBL" id="BAABGN010000002">
    <property type="protein sequence ID" value="GAA4416971.1"/>
    <property type="molecule type" value="Genomic_DNA"/>
</dbReference>
<comment type="caution">
    <text evidence="1">The sequence shown here is derived from an EMBL/GenBank/DDBJ whole genome shotgun (WGS) entry which is preliminary data.</text>
</comment>
<protein>
    <submittedName>
        <fullName evidence="1">Uncharacterized protein</fullName>
    </submittedName>
</protein>
<evidence type="ECO:0000313" key="3">
    <source>
        <dbReference type="Proteomes" id="UP001500622"/>
    </source>
</evidence>